<proteinExistence type="predicted"/>
<evidence type="ECO:0000256" key="6">
    <source>
        <dbReference type="SAM" id="Phobius"/>
    </source>
</evidence>
<gene>
    <name evidence="7" type="ORF">TPAR_08440</name>
</gene>
<comment type="subcellular location">
    <subcellularLocation>
        <location evidence="1">Membrane</location>
        <topology evidence="1">Multi-pass membrane protein</topology>
    </subcellularLocation>
</comment>
<feature type="transmembrane region" description="Helical" evidence="6">
    <location>
        <begin position="224"/>
        <end position="245"/>
    </location>
</feature>
<dbReference type="PANTHER" id="PTHR23507:SF1">
    <property type="entry name" value="FI18259P1-RELATED"/>
    <property type="match status" value="1"/>
</dbReference>
<feature type="transmembrane region" description="Helical" evidence="6">
    <location>
        <begin position="165"/>
        <end position="188"/>
    </location>
</feature>
<feature type="transmembrane region" description="Helical" evidence="6">
    <location>
        <begin position="462"/>
        <end position="482"/>
    </location>
</feature>
<evidence type="ECO:0000256" key="5">
    <source>
        <dbReference type="SAM" id="MobiDB-lite"/>
    </source>
</evidence>
<feature type="transmembrane region" description="Helical" evidence="6">
    <location>
        <begin position="296"/>
        <end position="318"/>
    </location>
</feature>
<dbReference type="Gene3D" id="1.20.1250.20">
    <property type="entry name" value="MFS general substrate transporter like domains"/>
    <property type="match status" value="1"/>
</dbReference>
<feature type="compositionally biased region" description="Basic and acidic residues" evidence="5">
    <location>
        <begin position="494"/>
        <end position="516"/>
    </location>
</feature>
<dbReference type="Proteomes" id="UP000237481">
    <property type="component" value="Unassembled WGS sequence"/>
</dbReference>
<dbReference type="GO" id="GO:0016020">
    <property type="term" value="C:membrane"/>
    <property type="evidence" value="ECO:0007669"/>
    <property type="project" value="UniProtKB-SubCell"/>
</dbReference>
<feature type="transmembrane region" description="Helical" evidence="6">
    <location>
        <begin position="338"/>
        <end position="360"/>
    </location>
</feature>
<name>A0A2S4KMB9_9HYPO</name>
<comment type="caution">
    <text evidence="7">The sequence shown here is derived from an EMBL/GenBank/DDBJ whole genome shotgun (WGS) entry which is preliminary data.</text>
</comment>
<evidence type="ECO:0000313" key="8">
    <source>
        <dbReference type="Proteomes" id="UP000237481"/>
    </source>
</evidence>
<feature type="transmembrane region" description="Helical" evidence="6">
    <location>
        <begin position="430"/>
        <end position="450"/>
    </location>
</feature>
<evidence type="ECO:0000256" key="1">
    <source>
        <dbReference type="ARBA" id="ARBA00004141"/>
    </source>
</evidence>
<dbReference type="InterPro" id="IPR036259">
    <property type="entry name" value="MFS_trans_sf"/>
</dbReference>
<evidence type="ECO:0008006" key="9">
    <source>
        <dbReference type="Google" id="ProtNLM"/>
    </source>
</evidence>
<sequence>MASTGRPSEATRLLDPASPPNPPSPTSSRAKGPSPWKAILSAAAVYLLLSIGSHISLAPQTAILEDIICRQYYAGHVDSGSATPANDGCKIDAVQSEVASINGWRDVFETLPAMLLAVPYGTLADRAGRKTVLLLSIVGYFMTDVWIRLVYWFPGFFPVRAVWFAGLWQVIGGGTLSSVAFVMVADWLTPVIRTTAFSQIQSASLVSQFIFVPVGAVLMPLSPWIPMFLSSGIMIAGFLFAVVFVPETLPSAGADSNIRHDDAAADASKGSAFSRIQEHLGRFSELGRWMARNAKVVLALSCFYPLNLGEQCGGPLLLQYTSKRLGWSLGQASYLLSLRAGVNLVVLAVLIPAISSILLRRLQVQEIVKDQFLAQASSLLLALGSGTIFLARSWPPLLCGQLLFSLGFAFAVPARSLVTSMVEQKHLGAVYTTIAVLTYAGVLTGRPLLARAFQWGLELGEAWMGMPFLIASGCFVLALLAVTSAATRNGGQGHEYENVANEVHDESHERGGQTSR</sequence>
<dbReference type="InterPro" id="IPR011701">
    <property type="entry name" value="MFS"/>
</dbReference>
<dbReference type="GO" id="GO:0022857">
    <property type="term" value="F:transmembrane transporter activity"/>
    <property type="evidence" value="ECO:0007669"/>
    <property type="project" value="InterPro"/>
</dbReference>
<dbReference type="Pfam" id="PF07690">
    <property type="entry name" value="MFS_1"/>
    <property type="match status" value="1"/>
</dbReference>
<keyword evidence="8" id="KW-1185">Reference proteome</keyword>
<evidence type="ECO:0000256" key="2">
    <source>
        <dbReference type="ARBA" id="ARBA00022692"/>
    </source>
</evidence>
<feature type="transmembrane region" description="Helical" evidence="6">
    <location>
        <begin position="132"/>
        <end position="153"/>
    </location>
</feature>
<keyword evidence="2 6" id="KW-0812">Transmembrane</keyword>
<feature type="transmembrane region" description="Helical" evidence="6">
    <location>
        <begin position="372"/>
        <end position="394"/>
    </location>
</feature>
<dbReference type="SUPFAM" id="SSF103473">
    <property type="entry name" value="MFS general substrate transporter"/>
    <property type="match status" value="1"/>
</dbReference>
<feature type="transmembrane region" description="Helical" evidence="6">
    <location>
        <begin position="400"/>
        <end position="418"/>
    </location>
</feature>
<dbReference type="OrthoDB" id="194139at2759"/>
<evidence type="ECO:0000256" key="4">
    <source>
        <dbReference type="ARBA" id="ARBA00023136"/>
    </source>
</evidence>
<dbReference type="AlphaFoldDB" id="A0A2S4KMB9"/>
<organism evidence="7 8">
    <name type="scientific">Tolypocladium paradoxum</name>
    <dbReference type="NCBI Taxonomy" id="94208"/>
    <lineage>
        <taxon>Eukaryota</taxon>
        <taxon>Fungi</taxon>
        <taxon>Dikarya</taxon>
        <taxon>Ascomycota</taxon>
        <taxon>Pezizomycotina</taxon>
        <taxon>Sordariomycetes</taxon>
        <taxon>Hypocreomycetidae</taxon>
        <taxon>Hypocreales</taxon>
        <taxon>Ophiocordycipitaceae</taxon>
        <taxon>Tolypocladium</taxon>
    </lineage>
</organism>
<reference evidence="7 8" key="1">
    <citation type="submission" date="2018-01" db="EMBL/GenBank/DDBJ databases">
        <title>Harnessing the power of phylogenomics to disentangle the directionality and signatures of interkingdom host jumping in the parasitic fungal genus Tolypocladium.</title>
        <authorList>
            <person name="Quandt C.A."/>
            <person name="Patterson W."/>
            <person name="Spatafora J.W."/>
        </authorList>
    </citation>
    <scope>NUCLEOTIDE SEQUENCE [LARGE SCALE GENOMIC DNA]</scope>
    <source>
        <strain evidence="7 8">NRBC 100945</strain>
    </source>
</reference>
<keyword evidence="4 6" id="KW-0472">Membrane</keyword>
<keyword evidence="3 6" id="KW-1133">Transmembrane helix</keyword>
<evidence type="ECO:0000313" key="7">
    <source>
        <dbReference type="EMBL" id="POR31342.1"/>
    </source>
</evidence>
<dbReference type="EMBL" id="PKSG01001061">
    <property type="protein sequence ID" value="POR31342.1"/>
    <property type="molecule type" value="Genomic_DNA"/>
</dbReference>
<feature type="region of interest" description="Disordered" evidence="5">
    <location>
        <begin position="1"/>
        <end position="33"/>
    </location>
</feature>
<evidence type="ECO:0000256" key="3">
    <source>
        <dbReference type="ARBA" id="ARBA00022989"/>
    </source>
</evidence>
<dbReference type="PANTHER" id="PTHR23507">
    <property type="entry name" value="ZGC:174356"/>
    <property type="match status" value="1"/>
</dbReference>
<feature type="region of interest" description="Disordered" evidence="5">
    <location>
        <begin position="493"/>
        <end position="516"/>
    </location>
</feature>
<protein>
    <recommendedName>
        <fullName evidence="9">MFS transporter</fullName>
    </recommendedName>
</protein>
<accession>A0A2S4KMB9</accession>
<feature type="transmembrane region" description="Helical" evidence="6">
    <location>
        <begin position="200"/>
        <end position="218"/>
    </location>
</feature>